<accession>A0ABM4BHQ5</accession>
<gene>
    <name evidence="2" type="primary">LOC136077972</name>
</gene>
<protein>
    <submittedName>
        <fullName evidence="2">Uncharacterized protein LOC136077972</fullName>
    </submittedName>
</protein>
<dbReference type="GeneID" id="136077972"/>
<evidence type="ECO:0000313" key="1">
    <source>
        <dbReference type="Proteomes" id="UP001652625"/>
    </source>
</evidence>
<sequence>MCRKCYLTMKNIETRGNKQLNIIPKSWLKCPAKEYKCIFGKVGRKPSPNLGRLGIFKIWTQLNINLFLESFPLPLNKELISELNLQLNPHTALCICKIYGRMSQPVMIKVCQHSFCSLFIALNIKGNFESEAKCPICSTYIMINSLCSSVHILEMIKQLYIACKICGIIYLKDKFINHECKKDHLRNNCSTMVDDLYKVNKSSHIPRYIEDAVLHVIKQKLDNSKTNAIEFLSGGPRVRIIKLAVVPAIHISLGTYLKFFNMFEDECHLIDIKLAGELSLQSNTIGRDDFDKYVNMHIQSNLLKSIIDDCDNKITHLQETISCEPDKTEEIKKVYGPRILHYDLKRSDKIKELNSLNEANILDKISVPCIQQLDEVLKANHVQRQAYHGKCFVGNHVHTMLKNQQHAIL</sequence>
<dbReference type="Proteomes" id="UP001652625">
    <property type="component" value="Chromosome 03"/>
</dbReference>
<keyword evidence="1" id="KW-1185">Reference proteome</keyword>
<reference evidence="2" key="1">
    <citation type="submission" date="2025-08" db="UniProtKB">
        <authorList>
            <consortium name="RefSeq"/>
        </authorList>
    </citation>
    <scope>IDENTIFICATION</scope>
</reference>
<dbReference type="PANTHER" id="PTHR31424">
    <property type="entry name" value="PROTEIN CBG23806"/>
    <property type="match status" value="1"/>
</dbReference>
<evidence type="ECO:0000313" key="2">
    <source>
        <dbReference type="RefSeq" id="XP_065648523.1"/>
    </source>
</evidence>
<proteinExistence type="predicted"/>
<dbReference type="RefSeq" id="XP_065648523.1">
    <property type="nucleotide sequence ID" value="XM_065792451.1"/>
</dbReference>
<dbReference type="SUPFAM" id="SSF57850">
    <property type="entry name" value="RING/U-box"/>
    <property type="match status" value="1"/>
</dbReference>
<organism evidence="1 2">
    <name type="scientific">Hydra vulgaris</name>
    <name type="common">Hydra</name>
    <name type="synonym">Hydra attenuata</name>
    <dbReference type="NCBI Taxonomy" id="6087"/>
    <lineage>
        <taxon>Eukaryota</taxon>
        <taxon>Metazoa</taxon>
        <taxon>Cnidaria</taxon>
        <taxon>Hydrozoa</taxon>
        <taxon>Hydroidolina</taxon>
        <taxon>Anthoathecata</taxon>
        <taxon>Aplanulata</taxon>
        <taxon>Hydridae</taxon>
        <taxon>Hydra</taxon>
    </lineage>
</organism>
<name>A0ABM4BHQ5_HYDVU</name>